<dbReference type="AlphaFoldDB" id="A0AAE3KRG0"/>
<accession>A0AAE3KRG0</accession>
<sequence length="181" mass="20471">MKLYWYLKQKNYLKNAFTKLAAIIALSLFESISSFPVYGISQEETGTTKSFADWCFQKENLLKELINLMELSLSDNKIDNITPISFLKNITILNLCQNHIIDIQPLAFLTNLTILNLCFNKISDIAPLSSLTNLNILTLTSNHISEITPLSSLTQLKLLVIKENPLTNQICPVKPGYICVF</sequence>
<dbReference type="SUPFAM" id="SSF52058">
    <property type="entry name" value="L domain-like"/>
    <property type="match status" value="1"/>
</dbReference>
<dbReference type="PANTHER" id="PTHR46652">
    <property type="entry name" value="LEUCINE-RICH REPEAT AND IQ DOMAIN-CONTAINING PROTEIN 1-RELATED"/>
    <property type="match status" value="1"/>
</dbReference>
<comment type="caution">
    <text evidence="3">The sequence shown here is derived from an EMBL/GenBank/DDBJ whole genome shotgun (WGS) entry which is preliminary data.</text>
</comment>
<dbReference type="Pfam" id="PF12799">
    <property type="entry name" value="LRR_4"/>
    <property type="match status" value="1"/>
</dbReference>
<dbReference type="SMART" id="SM00365">
    <property type="entry name" value="LRR_SD22"/>
    <property type="match status" value="4"/>
</dbReference>
<dbReference type="InterPro" id="IPR025875">
    <property type="entry name" value="Leu-rich_rpt_4"/>
</dbReference>
<keyword evidence="1" id="KW-0433">Leucine-rich repeat</keyword>
<gene>
    <name evidence="3" type="ORF">NJ959_07845</name>
</gene>
<dbReference type="Gene3D" id="3.80.10.10">
    <property type="entry name" value="Ribonuclease Inhibitor"/>
    <property type="match status" value="1"/>
</dbReference>
<protein>
    <submittedName>
        <fullName evidence="3">Leucine-rich repeat domain-containing protein</fullName>
    </submittedName>
</protein>
<proteinExistence type="predicted"/>
<dbReference type="EMBL" id="JAMZMM010000052">
    <property type="protein sequence ID" value="MCP2728387.1"/>
    <property type="molecule type" value="Genomic_DNA"/>
</dbReference>
<dbReference type="InterPro" id="IPR001611">
    <property type="entry name" value="Leu-rich_rpt"/>
</dbReference>
<name>A0AAE3KRG0_9CYAN</name>
<dbReference type="Pfam" id="PF00560">
    <property type="entry name" value="LRR_1"/>
    <property type="match status" value="1"/>
</dbReference>
<dbReference type="PANTHER" id="PTHR46652:SF3">
    <property type="entry name" value="LEUCINE-RICH REPEAT-CONTAINING PROTEIN 9"/>
    <property type="match status" value="1"/>
</dbReference>
<reference evidence="3" key="1">
    <citation type="submission" date="2022-06" db="EMBL/GenBank/DDBJ databases">
        <title>New cyanobacteria of genus Symplocastrum in benthos of Lake Baikal.</title>
        <authorList>
            <person name="Sorokovikova E."/>
            <person name="Tikhonova I."/>
            <person name="Krasnopeev A."/>
            <person name="Evseev P."/>
            <person name="Gladkikh A."/>
            <person name="Belykh O."/>
        </authorList>
    </citation>
    <scope>NUCLEOTIDE SEQUENCE</scope>
    <source>
        <strain evidence="3">BBK-W-15</strain>
    </source>
</reference>
<dbReference type="InterPro" id="IPR050836">
    <property type="entry name" value="SDS22/Internalin_LRR"/>
</dbReference>
<evidence type="ECO:0000313" key="4">
    <source>
        <dbReference type="Proteomes" id="UP001204953"/>
    </source>
</evidence>
<dbReference type="PROSITE" id="PS51450">
    <property type="entry name" value="LRR"/>
    <property type="match status" value="4"/>
</dbReference>
<dbReference type="Proteomes" id="UP001204953">
    <property type="component" value="Unassembled WGS sequence"/>
</dbReference>
<evidence type="ECO:0000256" key="1">
    <source>
        <dbReference type="ARBA" id="ARBA00022614"/>
    </source>
</evidence>
<keyword evidence="2" id="KW-0677">Repeat</keyword>
<keyword evidence="4" id="KW-1185">Reference proteome</keyword>
<dbReference type="InterPro" id="IPR003591">
    <property type="entry name" value="Leu-rich_rpt_typical-subtyp"/>
</dbReference>
<evidence type="ECO:0000256" key="2">
    <source>
        <dbReference type="ARBA" id="ARBA00022737"/>
    </source>
</evidence>
<evidence type="ECO:0000313" key="3">
    <source>
        <dbReference type="EMBL" id="MCP2728387.1"/>
    </source>
</evidence>
<dbReference type="SMART" id="SM00369">
    <property type="entry name" value="LRR_TYP"/>
    <property type="match status" value="3"/>
</dbReference>
<organism evidence="3 4">
    <name type="scientific">Limnofasciculus baicalensis BBK-W-15</name>
    <dbReference type="NCBI Taxonomy" id="2699891"/>
    <lineage>
        <taxon>Bacteria</taxon>
        <taxon>Bacillati</taxon>
        <taxon>Cyanobacteriota</taxon>
        <taxon>Cyanophyceae</taxon>
        <taxon>Coleofasciculales</taxon>
        <taxon>Coleofasciculaceae</taxon>
        <taxon>Limnofasciculus</taxon>
        <taxon>Limnofasciculus baicalensis</taxon>
    </lineage>
</organism>
<dbReference type="InterPro" id="IPR032675">
    <property type="entry name" value="LRR_dom_sf"/>
</dbReference>